<gene>
    <name evidence="2" type="ORF">J2Z77_000321</name>
</gene>
<feature type="domain" description="HTH luxR-type" evidence="1">
    <location>
        <begin position="269"/>
        <end position="334"/>
    </location>
</feature>
<dbReference type="InterPro" id="IPR036388">
    <property type="entry name" value="WH-like_DNA-bd_sf"/>
</dbReference>
<dbReference type="PRINTS" id="PR00038">
    <property type="entry name" value="HTHLUXR"/>
</dbReference>
<dbReference type="InterPro" id="IPR000792">
    <property type="entry name" value="Tscrpt_reg_LuxR_C"/>
</dbReference>
<accession>A0ABS4KWY1</accession>
<dbReference type="SUPFAM" id="SSF46785">
    <property type="entry name" value="Winged helix' DNA-binding domain"/>
    <property type="match status" value="1"/>
</dbReference>
<evidence type="ECO:0000259" key="1">
    <source>
        <dbReference type="PROSITE" id="PS50043"/>
    </source>
</evidence>
<dbReference type="SUPFAM" id="SSF46894">
    <property type="entry name" value="C-terminal effector domain of the bipartite response regulators"/>
    <property type="match status" value="1"/>
</dbReference>
<dbReference type="GO" id="GO:0003677">
    <property type="term" value="F:DNA binding"/>
    <property type="evidence" value="ECO:0007669"/>
    <property type="project" value="UniProtKB-KW"/>
</dbReference>
<organism evidence="2 3">
    <name type="scientific">Streptomyces avidinii</name>
    <dbReference type="NCBI Taxonomy" id="1895"/>
    <lineage>
        <taxon>Bacteria</taxon>
        <taxon>Bacillati</taxon>
        <taxon>Actinomycetota</taxon>
        <taxon>Actinomycetes</taxon>
        <taxon>Kitasatosporales</taxon>
        <taxon>Streptomycetaceae</taxon>
        <taxon>Streptomyces</taxon>
    </lineage>
</organism>
<name>A0ABS4KWY1_STRAV</name>
<dbReference type="InterPro" id="IPR036390">
    <property type="entry name" value="WH_DNA-bd_sf"/>
</dbReference>
<dbReference type="EMBL" id="JAGGLQ010000001">
    <property type="protein sequence ID" value="MBP2034537.1"/>
    <property type="molecule type" value="Genomic_DNA"/>
</dbReference>
<dbReference type="SMART" id="SM00421">
    <property type="entry name" value="HTH_LUXR"/>
    <property type="match status" value="1"/>
</dbReference>
<dbReference type="PROSITE" id="PS50043">
    <property type="entry name" value="HTH_LUXR_2"/>
    <property type="match status" value="1"/>
</dbReference>
<evidence type="ECO:0000313" key="3">
    <source>
        <dbReference type="Proteomes" id="UP001519310"/>
    </source>
</evidence>
<comment type="caution">
    <text evidence="2">The sequence shown here is derived from an EMBL/GenBank/DDBJ whole genome shotgun (WGS) entry which is preliminary data.</text>
</comment>
<proteinExistence type="predicted"/>
<evidence type="ECO:0000313" key="2">
    <source>
        <dbReference type="EMBL" id="MBP2034537.1"/>
    </source>
</evidence>
<dbReference type="CDD" id="cd06170">
    <property type="entry name" value="LuxR_C_like"/>
    <property type="match status" value="1"/>
</dbReference>
<dbReference type="Pfam" id="PF00196">
    <property type="entry name" value="GerE"/>
    <property type="match status" value="1"/>
</dbReference>
<keyword evidence="3" id="KW-1185">Reference proteome</keyword>
<dbReference type="PANTHER" id="PTHR34293:SF1">
    <property type="entry name" value="HTH-TYPE TRANSCRIPTIONAL REGULATOR TRMBL2"/>
    <property type="match status" value="1"/>
</dbReference>
<dbReference type="Gene3D" id="1.10.10.10">
    <property type="entry name" value="Winged helix-like DNA-binding domain superfamily/Winged helix DNA-binding domain"/>
    <property type="match status" value="2"/>
</dbReference>
<dbReference type="InterPro" id="IPR051797">
    <property type="entry name" value="TrmB-like"/>
</dbReference>
<dbReference type="RefSeq" id="WP_229920127.1">
    <property type="nucleotide sequence ID" value="NZ_BMVL01000002.1"/>
</dbReference>
<keyword evidence="2" id="KW-0238">DNA-binding</keyword>
<reference evidence="2 3" key="1">
    <citation type="submission" date="2021-03" db="EMBL/GenBank/DDBJ databases">
        <title>Genomic Encyclopedia of Type Strains, Phase IV (KMG-IV): sequencing the most valuable type-strain genomes for metagenomic binning, comparative biology and taxonomic classification.</title>
        <authorList>
            <person name="Goeker M."/>
        </authorList>
    </citation>
    <scope>NUCLEOTIDE SEQUENCE [LARGE SCALE GENOMIC DNA]</scope>
    <source>
        <strain evidence="2 3">DSM 40526</strain>
    </source>
</reference>
<protein>
    <submittedName>
        <fullName evidence="2">DNA-binding CsgD family transcriptional regulator/sugar-specific transcriptional regulator TrmB</fullName>
    </submittedName>
</protein>
<dbReference type="InterPro" id="IPR016032">
    <property type="entry name" value="Sig_transdc_resp-reg_C-effctor"/>
</dbReference>
<sequence>MGEENAGMLSALGLDTPTEAVYRLLATRPEGWGVGQMAEQLGLEEQQVRDALDRLAELALLRRSADRPGGWRAIHPELGLQLLLRRRQEELERRRRELDDTHVAVTRMIADCAGPAVGGAEPDSERLIGMDAIRSRLEQVANKATDSVCTFMPGGGHSPASIEAARHNDAQILLRGVEVRTVCLDSVRNSAPTLAYARWLTENGGEVRTVPTLPLRMILIDGTSALVPLDPSDTRRGAVLLHTAGAMTALSRLFEQVWAVGLPLGAQQPRHEGTGLTAQERELLTLLAKGLTDETAAGRLGVSLSTVRRSMASIMERLGARSRFEAGLRAAQAAWL</sequence>
<dbReference type="Proteomes" id="UP001519310">
    <property type="component" value="Unassembled WGS sequence"/>
</dbReference>
<dbReference type="PANTHER" id="PTHR34293">
    <property type="entry name" value="HTH-TYPE TRANSCRIPTIONAL REGULATOR TRMBL2"/>
    <property type="match status" value="1"/>
</dbReference>